<evidence type="ECO:0000256" key="1">
    <source>
        <dbReference type="SAM" id="MobiDB-lite"/>
    </source>
</evidence>
<keyword evidence="3" id="KW-1185">Reference proteome</keyword>
<dbReference type="EMBL" id="BAAACA010000004">
    <property type="protein sequence ID" value="GAA0579282.1"/>
    <property type="molecule type" value="Genomic_DNA"/>
</dbReference>
<dbReference type="RefSeq" id="WP_344069331.1">
    <property type="nucleotide sequence ID" value="NZ_BAAACA010000004.1"/>
</dbReference>
<organism evidence="2 3">
    <name type="scientific">Streptomyces crystallinus</name>
    <dbReference type="NCBI Taxonomy" id="68191"/>
    <lineage>
        <taxon>Bacteria</taxon>
        <taxon>Bacillati</taxon>
        <taxon>Actinomycetota</taxon>
        <taxon>Actinomycetes</taxon>
        <taxon>Kitasatosporales</taxon>
        <taxon>Streptomycetaceae</taxon>
        <taxon>Streptomyces</taxon>
    </lineage>
</organism>
<feature type="compositionally biased region" description="Low complexity" evidence="1">
    <location>
        <begin position="1"/>
        <end position="21"/>
    </location>
</feature>
<sequence>MTELTPAPASANEPAANPTPSDSEHAPDPTALAAEVDKWRSMSRKNEKAFKDASKELETFRQAAMTEQERAIEAARSEARTAVLSEVGNQLVAAEMRAQAASTGATLPAPDYLNLARFLGEDGQPDTKAINAFVTTLSQSAPPQPEYKQDIGLGRQGTSQAGQLTRSDLSRMTASQINAARSKGHLDALMRGEL</sequence>
<gene>
    <name evidence="2" type="ORF">GCM10010394_04790</name>
</gene>
<dbReference type="Proteomes" id="UP001500668">
    <property type="component" value="Unassembled WGS sequence"/>
</dbReference>
<proteinExistence type="predicted"/>
<evidence type="ECO:0000313" key="2">
    <source>
        <dbReference type="EMBL" id="GAA0579282.1"/>
    </source>
</evidence>
<feature type="compositionally biased region" description="Polar residues" evidence="1">
    <location>
        <begin position="156"/>
        <end position="172"/>
    </location>
</feature>
<feature type="region of interest" description="Disordered" evidence="1">
    <location>
        <begin position="1"/>
        <end position="31"/>
    </location>
</feature>
<comment type="caution">
    <text evidence="2">The sequence shown here is derived from an EMBL/GenBank/DDBJ whole genome shotgun (WGS) entry which is preliminary data.</text>
</comment>
<accession>A0ABP3PZ63</accession>
<name>A0ABP3PZ63_9ACTN</name>
<evidence type="ECO:0000313" key="3">
    <source>
        <dbReference type="Proteomes" id="UP001500668"/>
    </source>
</evidence>
<protein>
    <submittedName>
        <fullName evidence="2">Uncharacterized protein</fullName>
    </submittedName>
</protein>
<reference evidence="3" key="1">
    <citation type="journal article" date="2019" name="Int. J. Syst. Evol. Microbiol.">
        <title>The Global Catalogue of Microorganisms (GCM) 10K type strain sequencing project: providing services to taxonomists for standard genome sequencing and annotation.</title>
        <authorList>
            <consortium name="The Broad Institute Genomics Platform"/>
            <consortium name="The Broad Institute Genome Sequencing Center for Infectious Disease"/>
            <person name="Wu L."/>
            <person name="Ma J."/>
        </authorList>
    </citation>
    <scope>NUCLEOTIDE SEQUENCE [LARGE SCALE GENOMIC DNA]</scope>
    <source>
        <strain evidence="3">JCM 5067</strain>
    </source>
</reference>
<feature type="region of interest" description="Disordered" evidence="1">
    <location>
        <begin position="140"/>
        <end position="172"/>
    </location>
</feature>